<dbReference type="Proteomes" id="UP000285209">
    <property type="component" value="Unassembled WGS sequence"/>
</dbReference>
<accession>A0A413M2H9</accession>
<dbReference type="Pfam" id="PF14198">
    <property type="entry name" value="TnpV"/>
    <property type="match status" value="1"/>
</dbReference>
<evidence type="ECO:0000313" key="1">
    <source>
        <dbReference type="EMBL" id="RGZ14961.1"/>
    </source>
</evidence>
<comment type="caution">
    <text evidence="1">The sequence shown here is derived from an EMBL/GenBank/DDBJ whole genome shotgun (WGS) entry which is preliminary data.</text>
</comment>
<proteinExistence type="predicted"/>
<reference evidence="1 2" key="1">
    <citation type="submission" date="2018-08" db="EMBL/GenBank/DDBJ databases">
        <title>A genome reference for cultivated species of the human gut microbiota.</title>
        <authorList>
            <person name="Zou Y."/>
            <person name="Xue W."/>
            <person name="Luo G."/>
        </authorList>
    </citation>
    <scope>NUCLEOTIDE SEQUENCE [LARGE SCALE GENOMIC DNA]</scope>
    <source>
        <strain evidence="1 2">AM54-25XD</strain>
    </source>
</reference>
<organism evidence="1 2">
    <name type="scientific">Agathobacter rectalis</name>
    <dbReference type="NCBI Taxonomy" id="39491"/>
    <lineage>
        <taxon>Bacteria</taxon>
        <taxon>Bacillati</taxon>
        <taxon>Bacillota</taxon>
        <taxon>Clostridia</taxon>
        <taxon>Lachnospirales</taxon>
        <taxon>Lachnospiraceae</taxon>
        <taxon>Agathobacter</taxon>
    </lineage>
</organism>
<gene>
    <name evidence="1" type="ORF">DXA03_14095</name>
</gene>
<sequence>MAEHLRAVTLRGLALRQITIFLRRNAQKGFFMEEKAKVTAAPTITEQCGIKYKEVDGLFYPILGESEPESYASLGKYGHRYLRALMENDRYLYNKYFMQGVLFDKAAEYENYAWQLYDTVLQGISKVRGIGLDTLEEKGFQVTFQENMQAAMTADEIVTEDLFATIDYNKRVRLEHAKENIAFEHAETQRMEA</sequence>
<dbReference type="InterPro" id="IPR026989">
    <property type="entry name" value="TnpV"/>
</dbReference>
<dbReference type="RefSeq" id="WP_118191804.1">
    <property type="nucleotide sequence ID" value="NZ_DAWDGG010000021.1"/>
</dbReference>
<protein>
    <submittedName>
        <fullName evidence="1">TnpV protein</fullName>
    </submittedName>
</protein>
<evidence type="ECO:0000313" key="2">
    <source>
        <dbReference type="Proteomes" id="UP000285209"/>
    </source>
</evidence>
<name>A0A413M2H9_9FIRM</name>
<dbReference type="EMBL" id="QSDV01000043">
    <property type="protein sequence ID" value="RGZ14961.1"/>
    <property type="molecule type" value="Genomic_DNA"/>
</dbReference>
<dbReference type="AlphaFoldDB" id="A0A413M2H9"/>